<comment type="subcellular location">
    <subcellularLocation>
        <location evidence="2">Cell membrane</location>
        <topology evidence="2">Lipid-anchor</topology>
    </subcellularLocation>
</comment>
<keyword evidence="12" id="KW-1185">Reference proteome</keyword>
<dbReference type="InterPro" id="IPR024370">
    <property type="entry name" value="PBP_domain"/>
</dbReference>
<evidence type="ECO:0000256" key="3">
    <source>
        <dbReference type="ARBA" id="ARBA00008725"/>
    </source>
</evidence>
<dbReference type="EMBL" id="LYPA01000042">
    <property type="protein sequence ID" value="OBR66994.1"/>
    <property type="molecule type" value="Genomic_DNA"/>
</dbReference>
<comment type="subunit">
    <text evidence="4">The complex is composed of two ATP-binding proteins (PstB), two transmembrane proteins (PstC and PstA) and a solute-binding protein (PstS).</text>
</comment>
<keyword evidence="9" id="KW-0812">Transmembrane</keyword>
<dbReference type="Pfam" id="PF12849">
    <property type="entry name" value="PBP_like_2"/>
    <property type="match status" value="1"/>
</dbReference>
<dbReference type="STRING" id="1844972.A7K91_21660"/>
<evidence type="ECO:0000256" key="7">
    <source>
        <dbReference type="ARBA" id="ARBA00023139"/>
    </source>
</evidence>
<evidence type="ECO:0000256" key="4">
    <source>
        <dbReference type="ARBA" id="ARBA00011529"/>
    </source>
</evidence>
<dbReference type="SUPFAM" id="SSF53850">
    <property type="entry name" value="Periplasmic binding protein-like II"/>
    <property type="match status" value="1"/>
</dbReference>
<evidence type="ECO:0000313" key="12">
    <source>
        <dbReference type="Proteomes" id="UP000092024"/>
    </source>
</evidence>
<reference evidence="11 12" key="1">
    <citation type="submission" date="2016-05" db="EMBL/GenBank/DDBJ databases">
        <title>Paenibacillus oryzae. sp. nov., isolated from the rice root.</title>
        <authorList>
            <person name="Zhang J."/>
            <person name="Zhang X."/>
        </authorList>
    </citation>
    <scope>NUCLEOTIDE SEQUENCE [LARGE SCALE GENOMIC DNA]</scope>
    <source>
        <strain evidence="11 12">1DrF-4</strain>
    </source>
</reference>
<name>A0A1A5YN08_9BACL</name>
<dbReference type="Proteomes" id="UP000092024">
    <property type="component" value="Unassembled WGS sequence"/>
</dbReference>
<keyword evidence="5" id="KW-0592">Phosphate transport</keyword>
<dbReference type="PANTHER" id="PTHR30570:SF1">
    <property type="entry name" value="PHOSPHATE-BINDING PROTEIN PSTS"/>
    <property type="match status" value="1"/>
</dbReference>
<dbReference type="PANTHER" id="PTHR30570">
    <property type="entry name" value="PERIPLASMIC PHOSPHATE BINDING COMPONENT OF PHOSPHATE ABC TRANSPORTER"/>
    <property type="match status" value="1"/>
</dbReference>
<protein>
    <recommendedName>
        <fullName evidence="10">PBP domain-containing protein</fullName>
    </recommendedName>
</protein>
<keyword evidence="5" id="KW-0813">Transport</keyword>
<comment type="function">
    <text evidence="1">Part of the ABC transporter complex PstSACB involved in phosphate import.</text>
</comment>
<comment type="caution">
    <text evidence="11">The sequence shown here is derived from an EMBL/GenBank/DDBJ whole genome shotgun (WGS) entry which is preliminary data.</text>
</comment>
<comment type="similarity">
    <text evidence="3">Belongs to the PstS family.</text>
</comment>
<gene>
    <name evidence="11" type="ORF">A7K91_21660</name>
</gene>
<dbReference type="InterPro" id="IPR050811">
    <property type="entry name" value="Phosphate_ABC_transporter"/>
</dbReference>
<keyword evidence="6" id="KW-0732">Signal</keyword>
<evidence type="ECO:0000256" key="2">
    <source>
        <dbReference type="ARBA" id="ARBA00004193"/>
    </source>
</evidence>
<keyword evidence="9" id="KW-0472">Membrane</keyword>
<evidence type="ECO:0000313" key="11">
    <source>
        <dbReference type="EMBL" id="OBR66994.1"/>
    </source>
</evidence>
<organism evidence="11 12">
    <name type="scientific">Paenibacillus oryzae</name>
    <dbReference type="NCBI Taxonomy" id="1844972"/>
    <lineage>
        <taxon>Bacteria</taxon>
        <taxon>Bacillati</taxon>
        <taxon>Bacillota</taxon>
        <taxon>Bacilli</taxon>
        <taxon>Bacillales</taxon>
        <taxon>Paenibacillaceae</taxon>
        <taxon>Paenibacillus</taxon>
    </lineage>
</organism>
<keyword evidence="8" id="KW-0449">Lipoprotein</keyword>
<accession>A0A1A5YN08</accession>
<evidence type="ECO:0000256" key="9">
    <source>
        <dbReference type="SAM" id="Phobius"/>
    </source>
</evidence>
<dbReference type="GO" id="GO:0006817">
    <property type="term" value="P:phosphate ion transport"/>
    <property type="evidence" value="ECO:0007669"/>
    <property type="project" value="UniProtKB-KW"/>
</dbReference>
<keyword evidence="7" id="KW-0564">Palmitate</keyword>
<sequence>MIALVGFVILVGTALFSSDRFYMYVIPIAVIASIVLLAIGLMGRLKGKTGKRIIAGMLLAAVLSIAGNEGINLYHKSFGVVGSEVNLGAYKPFVKDTKAVSLGEDAGFKVVQPLPVMDGATALYPLYASFAQAIYPQGDYNPINSKVRSTKTQEAYAGLIKGEADIIFAAGPSDMQLWNAKTAGVELKLTPLGKEAFVFFVHKDNPVTGITTEQVREIYSGKLTNWSQLGGKDAAIKAFQRPEDSGSQTALQRLMGDTKLMEPLKEDVASGMGGIISQTADYRNYPGAIGYSFLFYATEMAGNGKIRLLEIDGIAPTCDNIRNGTYPLANDFYAITAGSDNPNLDGLLEWITSEQGQKIVEKVGYTPILPSS</sequence>
<dbReference type="AlphaFoldDB" id="A0A1A5YN08"/>
<feature type="domain" description="PBP" evidence="10">
    <location>
        <begin position="117"/>
        <end position="354"/>
    </location>
</feature>
<evidence type="ECO:0000259" key="10">
    <source>
        <dbReference type="Pfam" id="PF12849"/>
    </source>
</evidence>
<evidence type="ECO:0000256" key="5">
    <source>
        <dbReference type="ARBA" id="ARBA00022592"/>
    </source>
</evidence>
<evidence type="ECO:0000256" key="6">
    <source>
        <dbReference type="ARBA" id="ARBA00022729"/>
    </source>
</evidence>
<dbReference type="Gene3D" id="3.40.190.10">
    <property type="entry name" value="Periplasmic binding protein-like II"/>
    <property type="match status" value="2"/>
</dbReference>
<evidence type="ECO:0000256" key="8">
    <source>
        <dbReference type="ARBA" id="ARBA00023288"/>
    </source>
</evidence>
<feature type="transmembrane region" description="Helical" evidence="9">
    <location>
        <begin position="24"/>
        <end position="41"/>
    </location>
</feature>
<dbReference type="GO" id="GO:0005886">
    <property type="term" value="C:plasma membrane"/>
    <property type="evidence" value="ECO:0007669"/>
    <property type="project" value="UniProtKB-SubCell"/>
</dbReference>
<keyword evidence="9" id="KW-1133">Transmembrane helix</keyword>
<proteinExistence type="inferred from homology"/>
<evidence type="ECO:0000256" key="1">
    <source>
        <dbReference type="ARBA" id="ARBA00002841"/>
    </source>
</evidence>